<feature type="domain" description="Glycosyltransferase 2-like" evidence="4">
    <location>
        <begin position="5"/>
        <end position="151"/>
    </location>
</feature>
<keyword evidence="2" id="KW-0328">Glycosyltransferase</keyword>
<sequence>MPQVSVLMAVYNGERYLRQAIESVLYQTFSDWEFVIVDDGSTDSSVAILNEYAQKDSRFKIITNPKNIGLTRSLNLGLARCVGQYLARLDADDLCAPERLAKQVDYLNKHAEIAICGSQGWYISSSGQQIGEKNLALSPQKIKDKLLYNNQLIHSAWLARADILNKIGRYNSKFTYSQDYELLLRLSGAGYGIANLPERLISWRVRPGSLSWGGKRQEGWALLARILAIARYGFPKWSGLSIIFIRLGWFLIPQKFKFKRYAK</sequence>
<proteinExistence type="inferred from homology"/>
<reference evidence="5 6" key="1">
    <citation type="journal article" date="2016" name="Nat. Commun.">
        <title>Thousands of microbial genomes shed light on interconnected biogeochemical processes in an aquifer system.</title>
        <authorList>
            <person name="Anantharaman K."/>
            <person name="Brown C.T."/>
            <person name="Hug L.A."/>
            <person name="Sharon I."/>
            <person name="Castelle C.J."/>
            <person name="Probst A.J."/>
            <person name="Thomas B.C."/>
            <person name="Singh A."/>
            <person name="Wilkins M.J."/>
            <person name="Karaoz U."/>
            <person name="Brodie E.L."/>
            <person name="Williams K.H."/>
            <person name="Hubbard S.S."/>
            <person name="Banfield J.F."/>
        </authorList>
    </citation>
    <scope>NUCLEOTIDE SEQUENCE [LARGE SCALE GENOMIC DNA]</scope>
</reference>
<accession>A0A1F6PFN2</accession>
<evidence type="ECO:0000259" key="4">
    <source>
        <dbReference type="Pfam" id="PF00535"/>
    </source>
</evidence>
<dbReference type="PANTHER" id="PTHR43685">
    <property type="entry name" value="GLYCOSYLTRANSFERASE"/>
    <property type="match status" value="1"/>
</dbReference>
<dbReference type="GO" id="GO:0016757">
    <property type="term" value="F:glycosyltransferase activity"/>
    <property type="evidence" value="ECO:0007669"/>
    <property type="project" value="UniProtKB-KW"/>
</dbReference>
<protein>
    <recommendedName>
        <fullName evidence="4">Glycosyltransferase 2-like domain-containing protein</fullName>
    </recommendedName>
</protein>
<keyword evidence="3" id="KW-0808">Transferase</keyword>
<dbReference type="Proteomes" id="UP000178254">
    <property type="component" value="Unassembled WGS sequence"/>
</dbReference>
<dbReference type="InterPro" id="IPR050834">
    <property type="entry name" value="Glycosyltransf_2"/>
</dbReference>
<dbReference type="AlphaFoldDB" id="A0A1F6PFN2"/>
<dbReference type="PANTHER" id="PTHR43685:SF5">
    <property type="entry name" value="GLYCOSYLTRANSFERASE EPSE-RELATED"/>
    <property type="match status" value="1"/>
</dbReference>
<gene>
    <name evidence="5" type="ORF">A2538_04650</name>
</gene>
<name>A0A1F6PFN2_9BACT</name>
<evidence type="ECO:0000313" key="6">
    <source>
        <dbReference type="Proteomes" id="UP000178254"/>
    </source>
</evidence>
<dbReference type="Pfam" id="PF00535">
    <property type="entry name" value="Glycos_transf_2"/>
    <property type="match status" value="1"/>
</dbReference>
<dbReference type="EMBL" id="MFRE01000005">
    <property type="protein sequence ID" value="OGH94949.1"/>
    <property type="molecule type" value="Genomic_DNA"/>
</dbReference>
<dbReference type="Gene3D" id="3.90.550.10">
    <property type="entry name" value="Spore Coat Polysaccharide Biosynthesis Protein SpsA, Chain A"/>
    <property type="match status" value="1"/>
</dbReference>
<comment type="caution">
    <text evidence="5">The sequence shown here is derived from an EMBL/GenBank/DDBJ whole genome shotgun (WGS) entry which is preliminary data.</text>
</comment>
<dbReference type="SUPFAM" id="SSF53448">
    <property type="entry name" value="Nucleotide-diphospho-sugar transferases"/>
    <property type="match status" value="1"/>
</dbReference>
<evidence type="ECO:0000256" key="1">
    <source>
        <dbReference type="ARBA" id="ARBA00006739"/>
    </source>
</evidence>
<evidence type="ECO:0000256" key="2">
    <source>
        <dbReference type="ARBA" id="ARBA00022676"/>
    </source>
</evidence>
<dbReference type="InterPro" id="IPR001173">
    <property type="entry name" value="Glyco_trans_2-like"/>
</dbReference>
<dbReference type="STRING" id="1798709.A2538_04650"/>
<evidence type="ECO:0000256" key="3">
    <source>
        <dbReference type="ARBA" id="ARBA00022679"/>
    </source>
</evidence>
<comment type="similarity">
    <text evidence="1">Belongs to the glycosyltransferase 2 family.</text>
</comment>
<organism evidence="5 6">
    <name type="scientific">Candidatus Magasanikbacteria bacterium RIFOXYD2_FULL_41_14</name>
    <dbReference type="NCBI Taxonomy" id="1798709"/>
    <lineage>
        <taxon>Bacteria</taxon>
        <taxon>Candidatus Magasanikiibacteriota</taxon>
    </lineage>
</organism>
<dbReference type="InterPro" id="IPR029044">
    <property type="entry name" value="Nucleotide-diphossugar_trans"/>
</dbReference>
<evidence type="ECO:0000313" key="5">
    <source>
        <dbReference type="EMBL" id="OGH94949.1"/>
    </source>
</evidence>